<dbReference type="EMBL" id="FONY01000010">
    <property type="protein sequence ID" value="SFE93797.1"/>
    <property type="molecule type" value="Genomic_DNA"/>
</dbReference>
<comment type="similarity">
    <text evidence="4">Belongs to the flavoredoxin family.</text>
</comment>
<dbReference type="AlphaFoldDB" id="A0A1I2EMG2"/>
<keyword evidence="7" id="KW-1185">Reference proteome</keyword>
<accession>A0A1I2EMG2</accession>
<dbReference type="PANTHER" id="PTHR33798:SF5">
    <property type="entry name" value="FLAVIN REDUCTASE LIKE DOMAIN-CONTAINING PROTEIN"/>
    <property type="match status" value="1"/>
</dbReference>
<proteinExistence type="inferred from homology"/>
<keyword evidence="2" id="KW-0285">Flavoprotein</keyword>
<dbReference type="Proteomes" id="UP000199513">
    <property type="component" value="Unassembled WGS sequence"/>
</dbReference>
<evidence type="ECO:0000259" key="5">
    <source>
        <dbReference type="Pfam" id="PF01613"/>
    </source>
</evidence>
<dbReference type="InterPro" id="IPR012349">
    <property type="entry name" value="Split_barrel_FMN-bd"/>
</dbReference>
<sequence length="211" mass="23484">MTVSHYVASDFEGFEKQFRTNFINSLSGFKSVNLVGTVSKEGITNVAIFSQVFHIGANPALMGVLVRPDTVRRHSLENIETTGYFTLNHIRPSFYKQAHQTSARYQISEFEACGLTPEFGSLHPAPYVAEAHIKIGLALAETHHLAINGTILVIGKVIETFVPMDYIMPDGYIDIEKAESITCSSLDSYHTTQRLSRLSYAKPDKALEEIK</sequence>
<name>A0A1I2EMG2_9BACT</name>
<organism evidence="6 7">
    <name type="scientific">Thermoflexibacter ruber</name>
    <dbReference type="NCBI Taxonomy" id="1003"/>
    <lineage>
        <taxon>Bacteria</taxon>
        <taxon>Pseudomonadati</taxon>
        <taxon>Bacteroidota</taxon>
        <taxon>Cytophagia</taxon>
        <taxon>Cytophagales</taxon>
        <taxon>Thermoflexibacteraceae</taxon>
        <taxon>Thermoflexibacter</taxon>
    </lineage>
</organism>
<gene>
    <name evidence="6" type="ORF">SAMN04488541_101086</name>
</gene>
<dbReference type="OrthoDB" id="5293996at2"/>
<reference evidence="6 7" key="1">
    <citation type="submission" date="2016-10" db="EMBL/GenBank/DDBJ databases">
        <authorList>
            <person name="de Groot N.N."/>
        </authorList>
    </citation>
    <scope>NUCLEOTIDE SEQUENCE [LARGE SCALE GENOMIC DNA]</scope>
    <source>
        <strain>GEY</strain>
        <strain evidence="7">DSM 9560</strain>
    </source>
</reference>
<protein>
    <submittedName>
        <fullName evidence="6">NADH-FMN oxidoreductase RutF, flavin reductase (DIM6/NTAB) family</fullName>
    </submittedName>
</protein>
<dbReference type="InterPro" id="IPR002563">
    <property type="entry name" value="Flavin_Rdtase-like_dom"/>
</dbReference>
<feature type="domain" description="Flavin reductase like" evidence="5">
    <location>
        <begin position="32"/>
        <end position="163"/>
    </location>
</feature>
<evidence type="ECO:0000256" key="1">
    <source>
        <dbReference type="ARBA" id="ARBA00001917"/>
    </source>
</evidence>
<dbReference type="Pfam" id="PF01613">
    <property type="entry name" value="Flavin_Reduct"/>
    <property type="match status" value="1"/>
</dbReference>
<evidence type="ECO:0000313" key="7">
    <source>
        <dbReference type="Proteomes" id="UP000199513"/>
    </source>
</evidence>
<dbReference type="GO" id="GO:0010181">
    <property type="term" value="F:FMN binding"/>
    <property type="evidence" value="ECO:0007669"/>
    <property type="project" value="InterPro"/>
</dbReference>
<comment type="cofactor">
    <cofactor evidence="1">
        <name>FMN</name>
        <dbReference type="ChEBI" id="CHEBI:58210"/>
    </cofactor>
</comment>
<evidence type="ECO:0000256" key="3">
    <source>
        <dbReference type="ARBA" id="ARBA00022643"/>
    </source>
</evidence>
<dbReference type="GO" id="GO:0016646">
    <property type="term" value="F:oxidoreductase activity, acting on the CH-NH group of donors, NAD or NADP as acceptor"/>
    <property type="evidence" value="ECO:0007669"/>
    <property type="project" value="UniProtKB-ARBA"/>
</dbReference>
<keyword evidence="3" id="KW-0288">FMN</keyword>
<dbReference type="RefSeq" id="WP_091542577.1">
    <property type="nucleotide sequence ID" value="NZ_FONY01000010.1"/>
</dbReference>
<dbReference type="Gene3D" id="2.30.110.10">
    <property type="entry name" value="Electron Transport, Fmn-binding Protein, Chain A"/>
    <property type="match status" value="1"/>
</dbReference>
<dbReference type="PANTHER" id="PTHR33798">
    <property type="entry name" value="FLAVOPROTEIN OXYGENASE"/>
    <property type="match status" value="1"/>
</dbReference>
<evidence type="ECO:0000313" key="6">
    <source>
        <dbReference type="EMBL" id="SFE93797.1"/>
    </source>
</evidence>
<evidence type="ECO:0000256" key="2">
    <source>
        <dbReference type="ARBA" id="ARBA00022630"/>
    </source>
</evidence>
<dbReference type="SUPFAM" id="SSF50475">
    <property type="entry name" value="FMN-binding split barrel"/>
    <property type="match status" value="1"/>
</dbReference>
<evidence type="ECO:0000256" key="4">
    <source>
        <dbReference type="ARBA" id="ARBA00038054"/>
    </source>
</evidence>
<dbReference type="STRING" id="1003.SAMN04488541_101086"/>